<sequence length="99" mass="10625">MTVDCMGCYDPPRTSGSIGLRYYIIEDEDGWQVVDGWTHLVAVAAGLSLHGLSFHKADDLAELLNREAQCKPAVPHLQPRACHLALPAAAPGTESPSTL</sequence>
<protein>
    <submittedName>
        <fullName evidence="1">Uncharacterized protein</fullName>
    </submittedName>
</protein>
<name>A0ABU0MJP7_9PROT</name>
<organism evidence="1 2">
    <name type="scientific">Azospirillum picis</name>
    <dbReference type="NCBI Taxonomy" id="488438"/>
    <lineage>
        <taxon>Bacteria</taxon>
        <taxon>Pseudomonadati</taxon>
        <taxon>Pseudomonadota</taxon>
        <taxon>Alphaproteobacteria</taxon>
        <taxon>Rhodospirillales</taxon>
        <taxon>Azospirillaceae</taxon>
        <taxon>Azospirillum</taxon>
    </lineage>
</organism>
<gene>
    <name evidence="1" type="ORF">QO018_002366</name>
</gene>
<dbReference type="Proteomes" id="UP001244552">
    <property type="component" value="Unassembled WGS sequence"/>
</dbReference>
<proteinExistence type="predicted"/>
<dbReference type="EMBL" id="JAUSVU010000007">
    <property type="protein sequence ID" value="MDQ0533508.1"/>
    <property type="molecule type" value="Genomic_DNA"/>
</dbReference>
<reference evidence="1 2" key="1">
    <citation type="submission" date="2023-07" db="EMBL/GenBank/DDBJ databases">
        <title>Genomic Encyclopedia of Type Strains, Phase IV (KMG-IV): sequencing the most valuable type-strain genomes for metagenomic binning, comparative biology and taxonomic classification.</title>
        <authorList>
            <person name="Goeker M."/>
        </authorList>
    </citation>
    <scope>NUCLEOTIDE SEQUENCE [LARGE SCALE GENOMIC DNA]</scope>
    <source>
        <strain evidence="1 2">DSM 19922</strain>
    </source>
</reference>
<comment type="caution">
    <text evidence="1">The sequence shown here is derived from an EMBL/GenBank/DDBJ whole genome shotgun (WGS) entry which is preliminary data.</text>
</comment>
<accession>A0ABU0MJP7</accession>
<dbReference type="RefSeq" id="WP_209981868.1">
    <property type="nucleotide sequence ID" value="NZ_JAGINO010000007.1"/>
</dbReference>
<evidence type="ECO:0000313" key="2">
    <source>
        <dbReference type="Proteomes" id="UP001244552"/>
    </source>
</evidence>
<evidence type="ECO:0000313" key="1">
    <source>
        <dbReference type="EMBL" id="MDQ0533508.1"/>
    </source>
</evidence>
<keyword evidence="2" id="KW-1185">Reference proteome</keyword>